<name>A0A2A6K802_9HYPH</name>
<dbReference type="PANTHER" id="PTHR38444">
    <property type="entry name" value="ENTEROBACTIN BIOSYNTHESIS PROTEIN YBDZ"/>
    <property type="match status" value="1"/>
</dbReference>
<dbReference type="Proteomes" id="UP001268610">
    <property type="component" value="Unassembled WGS sequence"/>
</dbReference>
<dbReference type="Proteomes" id="UP000219914">
    <property type="component" value="Unassembled WGS sequence"/>
</dbReference>
<accession>A0A2A6K802</accession>
<dbReference type="InterPro" id="IPR005153">
    <property type="entry name" value="MbtH-like_dom"/>
</dbReference>
<evidence type="ECO:0000259" key="1">
    <source>
        <dbReference type="SMART" id="SM00923"/>
    </source>
</evidence>
<keyword evidence="4" id="KW-1185">Reference proteome</keyword>
<feature type="domain" description="MbtH-like" evidence="1">
    <location>
        <begin position="2"/>
        <end position="52"/>
    </location>
</feature>
<dbReference type="Pfam" id="PF03621">
    <property type="entry name" value="MbtH"/>
    <property type="match status" value="1"/>
</dbReference>
<dbReference type="InterPro" id="IPR038020">
    <property type="entry name" value="MbtH-like_sf"/>
</dbReference>
<evidence type="ECO:0000313" key="5">
    <source>
        <dbReference type="Proteomes" id="UP001268610"/>
    </source>
</evidence>
<organism evidence="2 5">
    <name type="scientific">Rhizobium hidalgonense</name>
    <dbReference type="NCBI Taxonomy" id="1538159"/>
    <lineage>
        <taxon>Bacteria</taxon>
        <taxon>Pseudomonadati</taxon>
        <taxon>Pseudomonadota</taxon>
        <taxon>Alphaproteobacteria</taxon>
        <taxon>Hyphomicrobiales</taxon>
        <taxon>Rhizobiaceae</taxon>
        <taxon>Rhizobium/Agrobacterium group</taxon>
        <taxon>Rhizobium</taxon>
    </lineage>
</organism>
<dbReference type="PANTHER" id="PTHR38444:SF1">
    <property type="entry name" value="ENTEROBACTIN BIOSYNTHESIS PROTEIN YBDZ"/>
    <property type="match status" value="1"/>
</dbReference>
<evidence type="ECO:0000313" key="3">
    <source>
        <dbReference type="EMBL" id="PDT20569.1"/>
    </source>
</evidence>
<sequence length="72" mass="8337">MDNLEPRDDLWIVVIDTEHHYSVWPQDKRIPLSWQPAGFTGSRQECLAHIRDVWADPRPLSLRSAMAGDARL</sequence>
<dbReference type="Gene3D" id="3.90.820.10">
    <property type="entry name" value="Structural Genomics, Unknown Function 30-nov-00 1gh9 Mol_id"/>
    <property type="match status" value="1"/>
</dbReference>
<dbReference type="EMBL" id="NWSY01000024">
    <property type="protein sequence ID" value="PDT20569.1"/>
    <property type="molecule type" value="Genomic_DNA"/>
</dbReference>
<proteinExistence type="predicted"/>
<evidence type="ECO:0000313" key="4">
    <source>
        <dbReference type="Proteomes" id="UP000219914"/>
    </source>
</evidence>
<protein>
    <submittedName>
        <fullName evidence="2">MbtH family NRPS accessory protein</fullName>
    </submittedName>
    <submittedName>
        <fullName evidence="3">Polyketide synthase</fullName>
    </submittedName>
</protein>
<evidence type="ECO:0000313" key="2">
    <source>
        <dbReference type="EMBL" id="MDR9773104.1"/>
    </source>
</evidence>
<dbReference type="EMBL" id="JAVLSF010000005">
    <property type="protein sequence ID" value="MDR9773104.1"/>
    <property type="molecule type" value="Genomic_DNA"/>
</dbReference>
<dbReference type="SMART" id="SM00923">
    <property type="entry name" value="MbtH"/>
    <property type="match status" value="1"/>
</dbReference>
<dbReference type="SUPFAM" id="SSF160582">
    <property type="entry name" value="MbtH-like"/>
    <property type="match status" value="1"/>
</dbReference>
<dbReference type="GO" id="GO:0005829">
    <property type="term" value="C:cytosol"/>
    <property type="evidence" value="ECO:0007669"/>
    <property type="project" value="TreeGrafter"/>
</dbReference>
<dbReference type="InterPro" id="IPR037407">
    <property type="entry name" value="MLP_fam"/>
</dbReference>
<dbReference type="RefSeq" id="WP_003568684.1">
    <property type="nucleotide sequence ID" value="NZ_JAVLSD010000003.1"/>
</dbReference>
<reference evidence="3 4" key="1">
    <citation type="submission" date="2017-09" db="EMBL/GenBank/DDBJ databases">
        <title>Comparative genomics of rhizobia isolated from Phaseolus vulgaris in China.</title>
        <authorList>
            <person name="Tong W."/>
        </authorList>
    </citation>
    <scope>NUCLEOTIDE SEQUENCE [LARGE SCALE GENOMIC DNA]</scope>
    <source>
        <strain evidence="3 4">FH14</strain>
    </source>
</reference>
<gene>
    <name evidence="3" type="ORF">CO674_26555</name>
    <name evidence="2" type="ORF">RJJ65_10595</name>
</gene>
<dbReference type="GO" id="GO:0019290">
    <property type="term" value="P:siderophore biosynthetic process"/>
    <property type="evidence" value="ECO:0007669"/>
    <property type="project" value="TreeGrafter"/>
</dbReference>
<comment type="caution">
    <text evidence="2">The sequence shown here is derived from an EMBL/GenBank/DDBJ whole genome shotgun (WGS) entry which is preliminary data.</text>
</comment>
<dbReference type="AlphaFoldDB" id="A0A2A6K802"/>
<reference evidence="2" key="2">
    <citation type="submission" date="2023-04" db="EMBL/GenBank/DDBJ databases">
        <title>Genomic characterization of faba bean (Vicia faba) microsymbionts in Mexican soils.</title>
        <authorList>
            <person name="Rivera Orduna F.N."/>
            <person name="Guevara-Luna J."/>
            <person name="Yan J."/>
            <person name="Arroyo-Herrera I."/>
            <person name="Li Y."/>
            <person name="Vasquez-Murrieta M.S."/>
            <person name="Wang E.T."/>
        </authorList>
    </citation>
    <scope>NUCLEOTIDE SEQUENCE</scope>
    <source>
        <strain evidence="2">CH26</strain>
    </source>
</reference>